<dbReference type="RefSeq" id="WP_117298528.1">
    <property type="nucleotide sequence ID" value="NZ_QVQT02000002.1"/>
</dbReference>
<dbReference type="Proteomes" id="UP000264702">
    <property type="component" value="Unassembled WGS sequence"/>
</dbReference>
<dbReference type="OrthoDB" id="647741at2"/>
<comment type="caution">
    <text evidence="1">The sequence shown here is derived from an EMBL/GenBank/DDBJ whole genome shotgun (WGS) entry which is preliminary data.</text>
</comment>
<keyword evidence="2" id="KW-1185">Reference proteome</keyword>
<accession>A0A372ISM6</accession>
<name>A0A372ISM6_9BACT</name>
<dbReference type="Pfam" id="PF13455">
    <property type="entry name" value="MUG113"/>
    <property type="match status" value="1"/>
</dbReference>
<sequence>MNKQVIIDEIRRIAESDGGIAPGRDKFEKETGIRESKWRGIYWLKWSEAIVEAGYSPREFQAAYAKDLVLSKLAGLIRKKERFPTSTEIRMEKQIDPEFPWDSVIRRLGAKATLIRLVRDFCQDRDEFRDIVEFLPVSPEIHDGKSANYSHKSELDGSVYLLRSGKFYKIGHTRDMGRRSYDLRIQLPEKGILVHEIRTDDPEGIEQYWHRRYANKRANGEWFSLTQEDITVFRRRKFM</sequence>
<dbReference type="AlphaFoldDB" id="A0A372ISM6"/>
<evidence type="ECO:0000313" key="1">
    <source>
        <dbReference type="EMBL" id="RFU17781.1"/>
    </source>
</evidence>
<gene>
    <name evidence="1" type="ORF">D0Y96_06595</name>
</gene>
<protein>
    <submittedName>
        <fullName evidence="1">GIY-YIG nuclease family protein</fullName>
    </submittedName>
</protein>
<evidence type="ECO:0000313" key="2">
    <source>
        <dbReference type="Proteomes" id="UP000264702"/>
    </source>
</evidence>
<reference evidence="1 2" key="1">
    <citation type="submission" date="2018-08" db="EMBL/GenBank/DDBJ databases">
        <title>Acidipila sp. 4G-K13, an acidobacterium isolated from forest soil.</title>
        <authorList>
            <person name="Gao Z.-H."/>
            <person name="Qiu L.-H."/>
        </authorList>
    </citation>
    <scope>NUCLEOTIDE SEQUENCE [LARGE SCALE GENOMIC DNA]</scope>
    <source>
        <strain evidence="1 2">4G-K13</strain>
    </source>
</reference>
<organism evidence="1 2">
    <name type="scientific">Paracidobacterium acidisoli</name>
    <dbReference type="NCBI Taxonomy" id="2303751"/>
    <lineage>
        <taxon>Bacteria</taxon>
        <taxon>Pseudomonadati</taxon>
        <taxon>Acidobacteriota</taxon>
        <taxon>Terriglobia</taxon>
        <taxon>Terriglobales</taxon>
        <taxon>Acidobacteriaceae</taxon>
        <taxon>Paracidobacterium</taxon>
    </lineage>
</organism>
<proteinExistence type="predicted"/>
<dbReference type="EMBL" id="QVQT01000002">
    <property type="protein sequence ID" value="RFU17781.1"/>
    <property type="molecule type" value="Genomic_DNA"/>
</dbReference>